<evidence type="ECO:0008006" key="4">
    <source>
        <dbReference type="Google" id="ProtNLM"/>
    </source>
</evidence>
<dbReference type="RefSeq" id="WP_310027031.1">
    <property type="nucleotide sequence ID" value="NZ_JAVDVI010000010.1"/>
</dbReference>
<gene>
    <name evidence="2" type="ORF">J2X31_002473</name>
</gene>
<dbReference type="Proteomes" id="UP001255185">
    <property type="component" value="Unassembled WGS sequence"/>
</dbReference>
<dbReference type="EMBL" id="JAVDVI010000010">
    <property type="protein sequence ID" value="MDR6968450.1"/>
    <property type="molecule type" value="Genomic_DNA"/>
</dbReference>
<accession>A0ABU1TRF0</accession>
<feature type="chain" id="PRO_5047139840" description="Lipocalin-like domain-containing protein" evidence="1">
    <location>
        <begin position="23"/>
        <end position="152"/>
    </location>
</feature>
<protein>
    <recommendedName>
        <fullName evidence="4">Lipocalin-like domain-containing protein</fullName>
    </recommendedName>
</protein>
<evidence type="ECO:0000256" key="1">
    <source>
        <dbReference type="SAM" id="SignalP"/>
    </source>
</evidence>
<sequence length="152" mass="16548">MKTITKFLSVLLIASLSFSCSSDSEGDETGGDPIIGRWKQVSASENGVALTLNACDLQEEAEFKIGGIFLSLDYDLVDGECILNDPNEPGITIETKWVNIATNSYKVNFYINGQISPYALEFTTVFSNNNNTVTTTATEEDGDIVVSTMNRI</sequence>
<evidence type="ECO:0000313" key="2">
    <source>
        <dbReference type="EMBL" id="MDR6968450.1"/>
    </source>
</evidence>
<evidence type="ECO:0000313" key="3">
    <source>
        <dbReference type="Proteomes" id="UP001255185"/>
    </source>
</evidence>
<keyword evidence="3" id="KW-1185">Reference proteome</keyword>
<name>A0ABU1TRF0_9FLAO</name>
<comment type="caution">
    <text evidence="2">The sequence shown here is derived from an EMBL/GenBank/DDBJ whole genome shotgun (WGS) entry which is preliminary data.</text>
</comment>
<reference evidence="2 3" key="1">
    <citation type="submission" date="2023-07" db="EMBL/GenBank/DDBJ databases">
        <title>Sorghum-associated microbial communities from plants grown in Nebraska, USA.</title>
        <authorList>
            <person name="Schachtman D."/>
        </authorList>
    </citation>
    <scope>NUCLEOTIDE SEQUENCE [LARGE SCALE GENOMIC DNA]</scope>
    <source>
        <strain evidence="2 3">3773</strain>
    </source>
</reference>
<dbReference type="PROSITE" id="PS51257">
    <property type="entry name" value="PROKAR_LIPOPROTEIN"/>
    <property type="match status" value="1"/>
</dbReference>
<keyword evidence="1" id="KW-0732">Signal</keyword>
<feature type="signal peptide" evidence="1">
    <location>
        <begin position="1"/>
        <end position="22"/>
    </location>
</feature>
<proteinExistence type="predicted"/>
<organism evidence="2 3">
    <name type="scientific">Flavobacterium arsenatis</name>
    <dbReference type="NCBI Taxonomy" id="1484332"/>
    <lineage>
        <taxon>Bacteria</taxon>
        <taxon>Pseudomonadati</taxon>
        <taxon>Bacteroidota</taxon>
        <taxon>Flavobacteriia</taxon>
        <taxon>Flavobacteriales</taxon>
        <taxon>Flavobacteriaceae</taxon>
        <taxon>Flavobacterium</taxon>
    </lineage>
</organism>